<reference evidence="16" key="1">
    <citation type="submission" date="2025-08" db="UniProtKB">
        <authorList>
            <consortium name="RefSeq"/>
        </authorList>
    </citation>
    <scope>IDENTIFICATION</scope>
    <source>
        <tissue evidence="16">Muscle</tissue>
    </source>
</reference>
<comment type="subcellular location">
    <subcellularLocation>
        <location evidence="3">Nucleus</location>
    </subcellularLocation>
</comment>
<dbReference type="Proteomes" id="UP000694941">
    <property type="component" value="Unplaced"/>
</dbReference>
<evidence type="ECO:0000256" key="11">
    <source>
        <dbReference type="ARBA" id="ARBA00023242"/>
    </source>
</evidence>
<evidence type="ECO:0000256" key="5">
    <source>
        <dbReference type="ARBA" id="ARBA00012895"/>
    </source>
</evidence>
<dbReference type="PANTHER" id="PTHR10848:SF0">
    <property type="entry name" value="MEIOTIC RECOMBINATION PROTEIN SPO11"/>
    <property type="match status" value="1"/>
</dbReference>
<dbReference type="EC" id="5.6.2.2" evidence="5"/>
<evidence type="ECO:0000259" key="13">
    <source>
        <dbReference type="Pfam" id="PF04406"/>
    </source>
</evidence>
<dbReference type="PRINTS" id="PR01551">
    <property type="entry name" value="SPO11HOMOLOG"/>
</dbReference>
<evidence type="ECO:0000256" key="10">
    <source>
        <dbReference type="ARBA" id="ARBA00023235"/>
    </source>
</evidence>
<dbReference type="SUPFAM" id="SSF56726">
    <property type="entry name" value="DNA topoisomerase IV, alpha subunit"/>
    <property type="match status" value="1"/>
</dbReference>
<evidence type="ECO:0000256" key="7">
    <source>
        <dbReference type="ARBA" id="ARBA00022842"/>
    </source>
</evidence>
<keyword evidence="11" id="KW-0539">Nucleus</keyword>
<dbReference type="InterPro" id="IPR034136">
    <property type="entry name" value="TOPRIM_Topo6A/Spo11"/>
</dbReference>
<evidence type="ECO:0000256" key="12">
    <source>
        <dbReference type="PROSITE-ProRule" id="PRU01385"/>
    </source>
</evidence>
<dbReference type="InterPro" id="IPR002815">
    <property type="entry name" value="Spo11/TopoVI_A"/>
</dbReference>
<evidence type="ECO:0000313" key="15">
    <source>
        <dbReference type="Proteomes" id="UP000694941"/>
    </source>
</evidence>
<dbReference type="PRINTS" id="PR01550">
    <property type="entry name" value="TOP6AFAMILY"/>
</dbReference>
<dbReference type="RefSeq" id="XP_022241945.1">
    <property type="nucleotide sequence ID" value="XM_022386237.1"/>
</dbReference>
<comment type="catalytic activity">
    <reaction evidence="1 12">
        <text>ATP-dependent breakage, passage and rejoining of double-stranded DNA.</text>
        <dbReference type="EC" id="5.6.2.2"/>
    </reaction>
</comment>
<organism evidence="15 16">
    <name type="scientific">Limulus polyphemus</name>
    <name type="common">Atlantic horseshoe crab</name>
    <dbReference type="NCBI Taxonomy" id="6850"/>
    <lineage>
        <taxon>Eukaryota</taxon>
        <taxon>Metazoa</taxon>
        <taxon>Ecdysozoa</taxon>
        <taxon>Arthropoda</taxon>
        <taxon>Chelicerata</taxon>
        <taxon>Merostomata</taxon>
        <taxon>Xiphosura</taxon>
        <taxon>Limulidae</taxon>
        <taxon>Limulus</taxon>
    </lineage>
</organism>
<keyword evidence="8 12" id="KW-0799">Topoisomerase</keyword>
<dbReference type="InterPro" id="IPR013049">
    <property type="entry name" value="Spo11/TopoVI_A_N"/>
</dbReference>
<evidence type="ECO:0000256" key="8">
    <source>
        <dbReference type="ARBA" id="ARBA00023029"/>
    </source>
</evidence>
<protein>
    <recommendedName>
        <fullName evidence="5">DNA topoisomerase (ATP-hydrolyzing)</fullName>
        <ecNumber evidence="5">5.6.2.2</ecNumber>
    </recommendedName>
</protein>
<keyword evidence="15" id="KW-1185">Reference proteome</keyword>
<evidence type="ECO:0000313" key="16">
    <source>
        <dbReference type="RefSeq" id="XP_022241945.1"/>
    </source>
</evidence>
<feature type="domain" description="Topoisomerase 6 subunit A/Spo11 TOPRIM" evidence="14">
    <location>
        <begin position="113"/>
        <end position="284"/>
    </location>
</feature>
<comment type="cofactor">
    <cofactor evidence="2">
        <name>Mg(2+)</name>
        <dbReference type="ChEBI" id="CHEBI:18420"/>
    </cofactor>
</comment>
<evidence type="ECO:0000256" key="9">
    <source>
        <dbReference type="ARBA" id="ARBA00023125"/>
    </source>
</evidence>
<dbReference type="GeneID" id="106459713"/>
<feature type="domain" description="Spo11/DNA topoisomerase VI subunit A N-terminal" evidence="13">
    <location>
        <begin position="11"/>
        <end position="64"/>
    </location>
</feature>
<dbReference type="InterPro" id="IPR036388">
    <property type="entry name" value="WH-like_DNA-bd_sf"/>
</dbReference>
<keyword evidence="9 12" id="KW-0238">DNA-binding</keyword>
<dbReference type="PROSITE" id="PS52041">
    <property type="entry name" value="TOPO_IIB"/>
    <property type="match status" value="1"/>
</dbReference>
<evidence type="ECO:0000256" key="1">
    <source>
        <dbReference type="ARBA" id="ARBA00000185"/>
    </source>
</evidence>
<proteinExistence type="inferred from homology"/>
<keyword evidence="6" id="KW-0479">Metal-binding</keyword>
<evidence type="ECO:0000259" key="14">
    <source>
        <dbReference type="Pfam" id="PF21180"/>
    </source>
</evidence>
<accession>A0ABM1SE90</accession>
<dbReference type="InterPro" id="IPR013048">
    <property type="entry name" value="Meiotic_Spo11"/>
</dbReference>
<keyword evidence="10 12" id="KW-0413">Isomerase</keyword>
<dbReference type="Pfam" id="PF21180">
    <property type="entry name" value="TOP6A-Spo11_Toprim"/>
    <property type="match status" value="1"/>
</dbReference>
<evidence type="ECO:0000256" key="4">
    <source>
        <dbReference type="ARBA" id="ARBA00006559"/>
    </source>
</evidence>
<evidence type="ECO:0000256" key="3">
    <source>
        <dbReference type="ARBA" id="ARBA00004123"/>
    </source>
</evidence>
<evidence type="ECO:0000256" key="6">
    <source>
        <dbReference type="ARBA" id="ARBA00022723"/>
    </source>
</evidence>
<name>A0ABM1SE90_LIMPO</name>
<dbReference type="PANTHER" id="PTHR10848">
    <property type="entry name" value="MEIOTIC RECOMBINATION PROTEIN SPO11"/>
    <property type="match status" value="1"/>
</dbReference>
<dbReference type="InterPro" id="IPR036078">
    <property type="entry name" value="Spo11/TopoVI_A_sf"/>
</dbReference>
<feature type="active site" description="O-(5'-phospho-DNA)-tyrosine intermediate" evidence="12">
    <location>
        <position position="32"/>
    </location>
</feature>
<dbReference type="CDD" id="cd00223">
    <property type="entry name" value="TOPRIM_TopoIIB_SPO"/>
    <property type="match status" value="1"/>
</dbReference>
<gene>
    <name evidence="16" type="primary">LOC106459713</name>
</gene>
<dbReference type="Pfam" id="PF04406">
    <property type="entry name" value="TP6A_N"/>
    <property type="match status" value="1"/>
</dbReference>
<dbReference type="Gene3D" id="1.10.10.10">
    <property type="entry name" value="Winged helix-like DNA-binding domain superfamily/Winged helix DNA-binding domain"/>
    <property type="match status" value="1"/>
</dbReference>
<comment type="similarity">
    <text evidence="4 12">Belongs to the TOP6A family.</text>
</comment>
<evidence type="ECO:0000256" key="2">
    <source>
        <dbReference type="ARBA" id="ARBA00001946"/>
    </source>
</evidence>
<keyword evidence="7" id="KW-0460">Magnesium</keyword>
<dbReference type="Gene3D" id="3.40.1360.10">
    <property type="match status" value="1"/>
</dbReference>
<sequence length="290" mass="33115">MEFFPRIICDLLSKIYCLIQTNKFCTKRELYYQNVSWYGKQSIIDNLVDDIACLFKVPRRELHVLATSKGCIAGDLKFKDAEGNYVDCSATISGVLVPSDVQGIECLCTEAKFVLLIEKDATFQKLLDDGFTRNFYPSILITGKGFPDINTRELLHKLWTDMEIPILALMDADPFGIEILLIFKYGSLSLAYDVHNLATPSIQWLGIHPTDIERLKIPDDALQPLSKLDLSKIADMMQRPYMTHNPEWKNQVETIHRMKKKAEIQSLSMISPSFLTEVYLPSKIRLGGWI</sequence>